<evidence type="ECO:0000313" key="1">
    <source>
        <dbReference type="EMBL" id="KAJ5202835.1"/>
    </source>
</evidence>
<proteinExistence type="predicted"/>
<organism evidence="1 2">
    <name type="scientific">Penicillium cf. viridicatum</name>
    <dbReference type="NCBI Taxonomy" id="2972119"/>
    <lineage>
        <taxon>Eukaryota</taxon>
        <taxon>Fungi</taxon>
        <taxon>Dikarya</taxon>
        <taxon>Ascomycota</taxon>
        <taxon>Pezizomycotina</taxon>
        <taxon>Eurotiomycetes</taxon>
        <taxon>Eurotiomycetidae</taxon>
        <taxon>Eurotiales</taxon>
        <taxon>Aspergillaceae</taxon>
        <taxon>Penicillium</taxon>
    </lineage>
</organism>
<reference evidence="1" key="2">
    <citation type="journal article" date="2023" name="IMA Fungus">
        <title>Comparative genomic study of the Penicillium genus elucidates a diverse pangenome and 15 lateral gene transfer events.</title>
        <authorList>
            <person name="Petersen C."/>
            <person name="Sorensen T."/>
            <person name="Nielsen M.R."/>
            <person name="Sondergaard T.E."/>
            <person name="Sorensen J.L."/>
            <person name="Fitzpatrick D.A."/>
            <person name="Frisvad J.C."/>
            <person name="Nielsen K.L."/>
        </authorList>
    </citation>
    <scope>NUCLEOTIDE SEQUENCE</scope>
    <source>
        <strain evidence="1">IBT 20477</strain>
    </source>
</reference>
<sequence length="65" mass="7310">MVGSQTNKYILPFLWEPWILFGWAHYPSGIKVSQVTSGYEPVFVLASVVNPMSPDIRFIFGVGSF</sequence>
<reference evidence="1" key="1">
    <citation type="submission" date="2022-11" db="EMBL/GenBank/DDBJ databases">
        <authorList>
            <person name="Petersen C."/>
        </authorList>
    </citation>
    <scope>NUCLEOTIDE SEQUENCE</scope>
    <source>
        <strain evidence="1">IBT 20477</strain>
    </source>
</reference>
<evidence type="ECO:0000313" key="2">
    <source>
        <dbReference type="Proteomes" id="UP001150942"/>
    </source>
</evidence>
<dbReference type="EMBL" id="JAPQKQ010000003">
    <property type="protein sequence ID" value="KAJ5202835.1"/>
    <property type="molecule type" value="Genomic_DNA"/>
</dbReference>
<gene>
    <name evidence="1" type="ORF">N7449_004914</name>
</gene>
<dbReference type="Proteomes" id="UP001150942">
    <property type="component" value="Unassembled WGS sequence"/>
</dbReference>
<dbReference type="AlphaFoldDB" id="A0A9W9SYU2"/>
<dbReference type="OrthoDB" id="4316279at2759"/>
<comment type="caution">
    <text evidence="1">The sequence shown here is derived from an EMBL/GenBank/DDBJ whole genome shotgun (WGS) entry which is preliminary data.</text>
</comment>
<name>A0A9W9SYU2_9EURO</name>
<accession>A0A9W9SYU2</accession>
<keyword evidence="2" id="KW-1185">Reference proteome</keyword>
<protein>
    <submittedName>
        <fullName evidence="1">Uncharacterized protein</fullName>
    </submittedName>
</protein>